<gene>
    <name evidence="1" type="ORF">TKK_000420</name>
</gene>
<keyword evidence="2" id="KW-1185">Reference proteome</keyword>
<evidence type="ECO:0000313" key="2">
    <source>
        <dbReference type="Proteomes" id="UP001627154"/>
    </source>
</evidence>
<dbReference type="EMBL" id="JBJJXI010000007">
    <property type="protein sequence ID" value="KAL3407428.1"/>
    <property type="molecule type" value="Genomic_DNA"/>
</dbReference>
<dbReference type="AlphaFoldDB" id="A0ABD2XSG9"/>
<dbReference type="Proteomes" id="UP001627154">
    <property type="component" value="Unassembled WGS sequence"/>
</dbReference>
<protein>
    <submittedName>
        <fullName evidence="1">Uncharacterized protein</fullName>
    </submittedName>
</protein>
<sequence>MQSTTIEPSQEVSEENHLIEPVESMEPIEATPNATQAETLAGILQEMEAEMEADIALQGVEPDPTTTEEKLSKPETELLRMAEDSEYVPPYNVRERFYLENAVVRESMKPGAP</sequence>
<name>A0ABD2XSG9_9HYME</name>
<proteinExistence type="predicted"/>
<organism evidence="1 2">
    <name type="scientific">Trichogramma kaykai</name>
    <dbReference type="NCBI Taxonomy" id="54128"/>
    <lineage>
        <taxon>Eukaryota</taxon>
        <taxon>Metazoa</taxon>
        <taxon>Ecdysozoa</taxon>
        <taxon>Arthropoda</taxon>
        <taxon>Hexapoda</taxon>
        <taxon>Insecta</taxon>
        <taxon>Pterygota</taxon>
        <taxon>Neoptera</taxon>
        <taxon>Endopterygota</taxon>
        <taxon>Hymenoptera</taxon>
        <taxon>Apocrita</taxon>
        <taxon>Proctotrupomorpha</taxon>
        <taxon>Chalcidoidea</taxon>
        <taxon>Trichogrammatidae</taxon>
        <taxon>Trichogramma</taxon>
    </lineage>
</organism>
<reference evidence="1 2" key="1">
    <citation type="journal article" date="2024" name="bioRxiv">
        <title>A reference genome for Trichogramma kaykai: A tiny desert-dwelling parasitoid wasp with competing sex-ratio distorters.</title>
        <authorList>
            <person name="Culotta J."/>
            <person name="Lindsey A.R."/>
        </authorList>
    </citation>
    <scope>NUCLEOTIDE SEQUENCE [LARGE SCALE GENOMIC DNA]</scope>
    <source>
        <strain evidence="1 2">KSX58</strain>
    </source>
</reference>
<comment type="caution">
    <text evidence="1">The sequence shown here is derived from an EMBL/GenBank/DDBJ whole genome shotgun (WGS) entry which is preliminary data.</text>
</comment>
<evidence type="ECO:0000313" key="1">
    <source>
        <dbReference type="EMBL" id="KAL3407428.1"/>
    </source>
</evidence>
<accession>A0ABD2XSG9</accession>